<dbReference type="Pfam" id="PF03473">
    <property type="entry name" value="MOSC"/>
    <property type="match status" value="1"/>
</dbReference>
<dbReference type="PANTHER" id="PTHR30212">
    <property type="entry name" value="PROTEIN YIIM"/>
    <property type="match status" value="1"/>
</dbReference>
<dbReference type="InterPro" id="IPR005302">
    <property type="entry name" value="MoCF_Sase_C"/>
</dbReference>
<name>A0ABX2FUK0_9BACT</name>
<feature type="domain" description="MOSC" evidence="1">
    <location>
        <begin position="28"/>
        <end position="163"/>
    </location>
</feature>
<dbReference type="InterPro" id="IPR011037">
    <property type="entry name" value="Pyrv_Knase-like_insert_dom_sf"/>
</dbReference>
<reference evidence="2 3" key="1">
    <citation type="submission" date="2020-05" db="EMBL/GenBank/DDBJ databases">
        <title>Genomic Encyclopedia of Type Strains, Phase IV (KMG-V): Genome sequencing to study the core and pangenomes of soil and plant-associated prokaryotes.</title>
        <authorList>
            <person name="Whitman W."/>
        </authorList>
    </citation>
    <scope>NUCLEOTIDE SEQUENCE [LARGE SCALE GENOMIC DNA]</scope>
    <source>
        <strain evidence="2 3">9A</strain>
    </source>
</reference>
<keyword evidence="3" id="KW-1185">Reference proteome</keyword>
<dbReference type="RefSeq" id="WP_173811431.1">
    <property type="nucleotide sequence ID" value="NZ_JABSNP010000019.1"/>
</dbReference>
<dbReference type="PANTHER" id="PTHR30212:SF2">
    <property type="entry name" value="PROTEIN YIIM"/>
    <property type="match status" value="1"/>
</dbReference>
<comment type="caution">
    <text evidence="2">The sequence shown here is derived from an EMBL/GenBank/DDBJ whole genome shotgun (WGS) entry which is preliminary data.</text>
</comment>
<protein>
    <submittedName>
        <fullName evidence="2">MOSC domain-containing protein YiiM</fullName>
    </submittedName>
</protein>
<evidence type="ECO:0000313" key="3">
    <source>
        <dbReference type="Proteomes" id="UP000779507"/>
    </source>
</evidence>
<dbReference type="Proteomes" id="UP000779507">
    <property type="component" value="Unassembled WGS sequence"/>
</dbReference>
<dbReference type="InterPro" id="IPR052353">
    <property type="entry name" value="Benzoxazolinone_Detox_Enz"/>
</dbReference>
<dbReference type="EMBL" id="JABSNP010000019">
    <property type="protein sequence ID" value="NRT20662.1"/>
    <property type="molecule type" value="Genomic_DNA"/>
</dbReference>
<dbReference type="Gene3D" id="2.40.33.20">
    <property type="entry name" value="PK beta-barrel domain-like"/>
    <property type="match status" value="1"/>
</dbReference>
<evidence type="ECO:0000313" key="2">
    <source>
        <dbReference type="EMBL" id="NRT20662.1"/>
    </source>
</evidence>
<dbReference type="SUPFAM" id="SSF50800">
    <property type="entry name" value="PK beta-barrel domain-like"/>
    <property type="match status" value="1"/>
</dbReference>
<accession>A0ABX2FUK0</accession>
<sequence length="218" mass="23719">MQIVSVNVGLPQEVEWQGQTVRTSIFKQPVAGPVQVLAEHLAGDGQADRRVHGGPDKAVYAYPLEHYAFWRQHVPPELLVPGAFGENLTTTGLLETDARVGARYQMGTAVLMAVQPRQPCFKLGIRLRDAGLVRRFEEARRSGIYFRVVQPGVVQAGDAITLIEPGDVAATIQDMGDARVLATPDLAKVRELLRVPSLPPSWRTRLAALLANDGAVQG</sequence>
<evidence type="ECO:0000259" key="1">
    <source>
        <dbReference type="PROSITE" id="PS51340"/>
    </source>
</evidence>
<proteinExistence type="predicted"/>
<dbReference type="PROSITE" id="PS51340">
    <property type="entry name" value="MOSC"/>
    <property type="match status" value="1"/>
</dbReference>
<gene>
    <name evidence="2" type="ORF">HNP98_003506</name>
</gene>
<organism evidence="2 3">
    <name type="scientific">Hymenobacter caeli</name>
    <dbReference type="NCBI Taxonomy" id="2735894"/>
    <lineage>
        <taxon>Bacteria</taxon>
        <taxon>Pseudomonadati</taxon>
        <taxon>Bacteroidota</taxon>
        <taxon>Cytophagia</taxon>
        <taxon>Cytophagales</taxon>
        <taxon>Hymenobacteraceae</taxon>
        <taxon>Hymenobacter</taxon>
    </lineage>
</organism>